<evidence type="ECO:0000313" key="2">
    <source>
        <dbReference type="EMBL" id="QHT74712.1"/>
    </source>
</evidence>
<dbReference type="EMBL" id="MN739857">
    <property type="protein sequence ID" value="QHT74712.1"/>
    <property type="molecule type" value="Genomic_DNA"/>
</dbReference>
<name>A0A6C0H2D6_9ZZZZ</name>
<feature type="transmembrane region" description="Helical" evidence="1">
    <location>
        <begin position="12"/>
        <end position="32"/>
    </location>
</feature>
<sequence length="70" mass="8142">MFGEPRTGLRKYRIFDIAILDTVVTVLIVYILCWIFNWSFWPALAIILVLGVFVHKIFCVKTGFNSKIFS</sequence>
<dbReference type="AlphaFoldDB" id="A0A6C0H2D6"/>
<proteinExistence type="predicted"/>
<keyword evidence="1" id="KW-1133">Transmembrane helix</keyword>
<accession>A0A6C0H2D6</accession>
<organism evidence="2">
    <name type="scientific">viral metagenome</name>
    <dbReference type="NCBI Taxonomy" id="1070528"/>
    <lineage>
        <taxon>unclassified sequences</taxon>
        <taxon>metagenomes</taxon>
        <taxon>organismal metagenomes</taxon>
    </lineage>
</organism>
<keyword evidence="1" id="KW-0472">Membrane</keyword>
<protein>
    <submittedName>
        <fullName evidence="2">Uncharacterized protein</fullName>
    </submittedName>
</protein>
<keyword evidence="1" id="KW-0812">Transmembrane</keyword>
<reference evidence="2" key="1">
    <citation type="journal article" date="2020" name="Nature">
        <title>Giant virus diversity and host interactions through global metagenomics.</title>
        <authorList>
            <person name="Schulz F."/>
            <person name="Roux S."/>
            <person name="Paez-Espino D."/>
            <person name="Jungbluth S."/>
            <person name="Walsh D.A."/>
            <person name="Denef V.J."/>
            <person name="McMahon K.D."/>
            <person name="Konstantinidis K.T."/>
            <person name="Eloe-Fadrosh E.A."/>
            <person name="Kyrpides N.C."/>
            <person name="Woyke T."/>
        </authorList>
    </citation>
    <scope>NUCLEOTIDE SEQUENCE</scope>
    <source>
        <strain evidence="2">GVMAG-M-3300023179-59</strain>
    </source>
</reference>
<feature type="transmembrane region" description="Helical" evidence="1">
    <location>
        <begin position="38"/>
        <end position="58"/>
    </location>
</feature>
<evidence type="ECO:0000256" key="1">
    <source>
        <dbReference type="SAM" id="Phobius"/>
    </source>
</evidence>